<evidence type="ECO:0000256" key="1">
    <source>
        <dbReference type="SAM" id="Phobius"/>
    </source>
</evidence>
<dbReference type="OrthoDB" id="2083198at2"/>
<feature type="transmembrane region" description="Helical" evidence="1">
    <location>
        <begin position="165"/>
        <end position="182"/>
    </location>
</feature>
<keyword evidence="1" id="KW-0812">Transmembrane</keyword>
<evidence type="ECO:0000313" key="2">
    <source>
        <dbReference type="EMBL" id="GAE86599.1"/>
    </source>
</evidence>
<protein>
    <submittedName>
        <fullName evidence="2">Uncharacterized protein</fullName>
    </submittedName>
</protein>
<evidence type="ECO:0000313" key="3">
    <source>
        <dbReference type="Proteomes" id="UP000019131"/>
    </source>
</evidence>
<feature type="transmembrane region" description="Helical" evidence="1">
    <location>
        <begin position="37"/>
        <end position="58"/>
    </location>
</feature>
<comment type="caution">
    <text evidence="2">The sequence shown here is derived from an EMBL/GenBank/DDBJ whole genome shotgun (WGS) entry which is preliminary data.</text>
</comment>
<keyword evidence="3" id="KW-1185">Reference proteome</keyword>
<keyword evidence="1" id="KW-1133">Transmembrane helix</keyword>
<sequence length="236" mass="27753">MIEFNTYSLKARVYPSVIVLFPCFILAIVYVTNVELYYHYFTSFTCLGVFSFVLAQIGRHNGKKKENKLFKQWGGKPTSLILRHSNDHLDIHTKKRFHTKLEQTIPDIKIPTNEEEMENLQAADVIYDSCTKFLISKTRDTSKYSLLFKENINYGFRRNLWGMKTLAIGIITICILVHSFMMTQKFTSIETVKTKDWMLLGIFILFVLFWSLMVNREWVKTTALAYAERLYETLHE</sequence>
<gene>
    <name evidence="2" type="ORF">JCM10512_5125</name>
</gene>
<reference evidence="2 3" key="1">
    <citation type="journal article" date="2014" name="Genome Announc.">
        <title>Draft Genome Sequence of Bacteroides reticulotermitis Strain JCM 10512T, Isolated from the Gut of a Termite.</title>
        <authorList>
            <person name="Yuki M."/>
            <person name="Oshima K."/>
            <person name="Suda W."/>
            <person name="Sakamoto M."/>
            <person name="Iida T."/>
            <person name="Hattori M."/>
            <person name="Ohkuma M."/>
        </authorList>
    </citation>
    <scope>NUCLEOTIDE SEQUENCE [LARGE SCALE GENOMIC DNA]</scope>
    <source>
        <strain evidence="2 3">JCM 10512</strain>
    </source>
</reference>
<dbReference type="AlphaFoldDB" id="W4V1I0"/>
<feature type="transmembrane region" description="Helical" evidence="1">
    <location>
        <begin position="12"/>
        <end position="31"/>
    </location>
</feature>
<keyword evidence="1" id="KW-0472">Membrane</keyword>
<name>W4V1I0_9BACE</name>
<accession>W4V1I0</accession>
<feature type="transmembrane region" description="Helical" evidence="1">
    <location>
        <begin position="197"/>
        <end position="214"/>
    </location>
</feature>
<proteinExistence type="predicted"/>
<dbReference type="Proteomes" id="UP000019131">
    <property type="component" value="Unassembled WGS sequence"/>
</dbReference>
<dbReference type="STRING" id="1445607.JCM10512_5125"/>
<dbReference type="EMBL" id="BAIV01000058">
    <property type="protein sequence ID" value="GAE86599.1"/>
    <property type="molecule type" value="Genomic_DNA"/>
</dbReference>
<organism evidence="2 3">
    <name type="scientific">Bacteroides reticulotermitis JCM 10512</name>
    <dbReference type="NCBI Taxonomy" id="1445607"/>
    <lineage>
        <taxon>Bacteria</taxon>
        <taxon>Pseudomonadati</taxon>
        <taxon>Bacteroidota</taxon>
        <taxon>Bacteroidia</taxon>
        <taxon>Bacteroidales</taxon>
        <taxon>Bacteroidaceae</taxon>
        <taxon>Bacteroides</taxon>
    </lineage>
</organism>